<comment type="similarity">
    <text evidence="1 3">Belongs to the N-Me-Phe pilin family.</text>
</comment>
<evidence type="ECO:0000256" key="2">
    <source>
        <dbReference type="ARBA" id="ARBA00022481"/>
    </source>
</evidence>
<dbReference type="GO" id="GO:0044096">
    <property type="term" value="C:type IV pilus"/>
    <property type="evidence" value="ECO:0007669"/>
    <property type="project" value="TreeGrafter"/>
</dbReference>
<evidence type="ECO:0000256" key="3">
    <source>
        <dbReference type="RuleBase" id="RU000389"/>
    </source>
</evidence>
<keyword evidence="4" id="KW-0472">Membrane</keyword>
<gene>
    <name evidence="5" type="ORF">CJP16_19555</name>
</gene>
<keyword evidence="2" id="KW-0488">Methylation</keyword>
<proteinExistence type="inferred from homology"/>
<evidence type="ECO:0000256" key="1">
    <source>
        <dbReference type="ARBA" id="ARBA00005233"/>
    </source>
</evidence>
<keyword evidence="4" id="KW-0812">Transmembrane</keyword>
<keyword evidence="4" id="KW-1133">Transmembrane helix</keyword>
<sequence length="154" mass="15442">MKKQSGFTLIELMIVVAIVAILAAVALPAYQTYTEKAKFSEVIAVTGPAKTAYEICVQSTPGTFNDAANTGCAAQAATAGTGAFKSGSTTVTSVGATATAATSVSITATAGADFKQVGSPAAAPTFILVGTVDATTKQVTWTRNTGTCFANSLC</sequence>
<dbReference type="AlphaFoldDB" id="A0A2N3IQ85"/>
<dbReference type="Pfam" id="PF07963">
    <property type="entry name" value="N_methyl"/>
    <property type="match status" value="1"/>
</dbReference>
<dbReference type="InterPro" id="IPR012902">
    <property type="entry name" value="N_methyl_site"/>
</dbReference>
<dbReference type="NCBIfam" id="TIGR02532">
    <property type="entry name" value="IV_pilin_GFxxxE"/>
    <property type="match status" value="1"/>
</dbReference>
<evidence type="ECO:0000313" key="6">
    <source>
        <dbReference type="Proteomes" id="UP000233467"/>
    </source>
</evidence>
<comment type="caution">
    <text evidence="5">The sequence shown here is derived from an EMBL/GenBank/DDBJ whole genome shotgun (WGS) entry which is preliminary data.</text>
</comment>
<keyword evidence="3" id="KW-0281">Fimbrium</keyword>
<dbReference type="EMBL" id="NQMM01000053">
    <property type="protein sequence ID" value="PKQ73448.1"/>
    <property type="molecule type" value="Genomic_DNA"/>
</dbReference>
<feature type="transmembrane region" description="Helical" evidence="4">
    <location>
        <begin position="12"/>
        <end position="30"/>
    </location>
</feature>
<dbReference type="PROSITE" id="PS00409">
    <property type="entry name" value="PROKAR_NTER_METHYL"/>
    <property type="match status" value="1"/>
</dbReference>
<evidence type="ECO:0008006" key="7">
    <source>
        <dbReference type="Google" id="ProtNLM"/>
    </source>
</evidence>
<evidence type="ECO:0000313" key="5">
    <source>
        <dbReference type="EMBL" id="PKQ73448.1"/>
    </source>
</evidence>
<protein>
    <recommendedName>
        <fullName evidence="7">Prepilin-type N-terminal cleavage/methylation domain-containing protein</fullName>
    </recommendedName>
</protein>
<dbReference type="PANTHER" id="PTHR30093">
    <property type="entry name" value="GENERAL SECRETION PATHWAY PROTEIN G"/>
    <property type="match status" value="1"/>
</dbReference>
<name>A0A2N3IQ85_AERSO</name>
<dbReference type="SUPFAM" id="SSF54523">
    <property type="entry name" value="Pili subunits"/>
    <property type="match status" value="1"/>
</dbReference>
<dbReference type="Proteomes" id="UP000233467">
    <property type="component" value="Unassembled WGS sequence"/>
</dbReference>
<dbReference type="InterPro" id="IPR045584">
    <property type="entry name" value="Pilin-like"/>
</dbReference>
<accession>A0A2N3IQ85</accession>
<dbReference type="GO" id="GO:0043107">
    <property type="term" value="P:type IV pilus-dependent motility"/>
    <property type="evidence" value="ECO:0007669"/>
    <property type="project" value="TreeGrafter"/>
</dbReference>
<dbReference type="Gene3D" id="3.30.700.10">
    <property type="entry name" value="Glycoprotein, Type 4 Pilin"/>
    <property type="match status" value="1"/>
</dbReference>
<evidence type="ECO:0000256" key="4">
    <source>
        <dbReference type="SAM" id="Phobius"/>
    </source>
</evidence>
<keyword evidence="6" id="KW-1185">Reference proteome</keyword>
<dbReference type="PANTHER" id="PTHR30093:SF34">
    <property type="entry name" value="PREPILIN PEPTIDASE-DEPENDENT PROTEIN D"/>
    <property type="match status" value="1"/>
</dbReference>
<dbReference type="Pfam" id="PF00114">
    <property type="entry name" value="Pilin"/>
    <property type="match status" value="1"/>
</dbReference>
<dbReference type="GO" id="GO:0007155">
    <property type="term" value="P:cell adhesion"/>
    <property type="evidence" value="ECO:0007669"/>
    <property type="project" value="InterPro"/>
</dbReference>
<reference evidence="5 6" key="1">
    <citation type="journal article" date="2017" name="Front. Microbiol.">
        <title>Strong Genomic and Phenotypic Heterogeneity in the Aeromonas sobria Species Complex.</title>
        <authorList>
            <person name="Gauthier J."/>
            <person name="Vincent A.T."/>
            <person name="Charette S.J."/>
            <person name="Derome N."/>
        </authorList>
    </citation>
    <scope>NUCLEOTIDE SEQUENCE [LARGE SCALE GENOMIC DNA]</scope>
    <source>
        <strain evidence="5 6">TM18</strain>
    </source>
</reference>
<dbReference type="InterPro" id="IPR001082">
    <property type="entry name" value="Pilin"/>
</dbReference>
<organism evidence="5 6">
    <name type="scientific">Aeromonas sobria</name>
    <dbReference type="NCBI Taxonomy" id="646"/>
    <lineage>
        <taxon>Bacteria</taxon>
        <taxon>Pseudomonadati</taxon>
        <taxon>Pseudomonadota</taxon>
        <taxon>Gammaproteobacteria</taxon>
        <taxon>Aeromonadales</taxon>
        <taxon>Aeromonadaceae</taxon>
        <taxon>Aeromonas</taxon>
    </lineage>
</organism>